<keyword evidence="13" id="KW-1185">Reference proteome</keyword>
<dbReference type="Gene3D" id="3.30.559.10">
    <property type="entry name" value="Chloramphenicol acetyltransferase-like domain"/>
    <property type="match status" value="1"/>
</dbReference>
<comment type="catalytic activity">
    <reaction evidence="7">
        <text>N(6)-[(R)-dihydrolipoyl]-L-lysyl-[protein] + acetyl-CoA = N(6)-[(R)-S(8)-acetyldihydrolipoyl]-L-lysyl-[protein] + CoA</text>
        <dbReference type="Rhea" id="RHEA:17017"/>
        <dbReference type="Rhea" id="RHEA-COMP:10475"/>
        <dbReference type="Rhea" id="RHEA-COMP:10478"/>
        <dbReference type="ChEBI" id="CHEBI:57287"/>
        <dbReference type="ChEBI" id="CHEBI:57288"/>
        <dbReference type="ChEBI" id="CHEBI:83100"/>
        <dbReference type="ChEBI" id="CHEBI:83111"/>
        <dbReference type="EC" id="2.3.1.12"/>
    </reaction>
</comment>
<dbReference type="GO" id="GO:0031405">
    <property type="term" value="F:lipoic acid binding"/>
    <property type="evidence" value="ECO:0007669"/>
    <property type="project" value="TreeGrafter"/>
</dbReference>
<keyword evidence="3 8" id="KW-0808">Transferase</keyword>
<dbReference type="PROSITE" id="PS51826">
    <property type="entry name" value="PSBD"/>
    <property type="match status" value="1"/>
</dbReference>
<dbReference type="InterPro" id="IPR023213">
    <property type="entry name" value="CAT-like_dom_sf"/>
</dbReference>
<dbReference type="Pfam" id="PF02817">
    <property type="entry name" value="E3_binding"/>
    <property type="match status" value="1"/>
</dbReference>
<comment type="cofactor">
    <cofactor evidence="1 8">
        <name>(R)-lipoate</name>
        <dbReference type="ChEBI" id="CHEBI:83088"/>
    </cofactor>
</comment>
<feature type="region of interest" description="Disordered" evidence="9">
    <location>
        <begin position="231"/>
        <end position="311"/>
    </location>
</feature>
<dbReference type="Gene3D" id="4.10.320.10">
    <property type="entry name" value="E3-binding domain"/>
    <property type="match status" value="1"/>
</dbReference>
<evidence type="ECO:0000256" key="8">
    <source>
        <dbReference type="RuleBase" id="RU003423"/>
    </source>
</evidence>
<evidence type="ECO:0000256" key="6">
    <source>
        <dbReference type="ARBA" id="ARBA00023315"/>
    </source>
</evidence>
<dbReference type="OrthoDB" id="9805770at2"/>
<dbReference type="FunFam" id="2.40.50.100:FF:000023">
    <property type="entry name" value="Dihydrolipoamide acetyltransferase component of pyruvate dehydrogenase complex"/>
    <property type="match status" value="1"/>
</dbReference>
<dbReference type="Pfam" id="PF00198">
    <property type="entry name" value="2-oxoacid_dh"/>
    <property type="match status" value="1"/>
</dbReference>
<evidence type="ECO:0000313" key="12">
    <source>
        <dbReference type="EMBL" id="GEK19672.1"/>
    </source>
</evidence>
<sequence length="625" mass="64055">MSDNVQLPALGESVTEGTVTRWLKNVGDTVEVDEPLLEISTDKVDTEIPSPFAGVLEQILVQEDETVEVGATLAVIGSGDGSSSQGEAAPAQDQPAQEQAQESAPEPAAEQAPVEESAAESAPAQQPVEAHEEPAPAAAAPSEGSASDSGSGSGENVTLPALGESVTEGTVTRWLKAVGDEVAVDEPLLEISTDKVDTEIPSPIAGTLQQILVQEDETVEVGAVLAVIGSGSAPAPAQEPAPAEEKAAEPAPAPQQAPEPAPAQEQKPEPQSAPEPSADQESAASTPAPVPATPPTPAPVPATPAPTPSASGTYLTPLVRKLAADKGVDVASLVGTGVGGRIRKEDVLDAAAKAEAEKAAAESAKAQPAAAAPAAPSKPAAVPAVSPLRGTTEKASRLRQIIAERMVDALHSQAQLTTVVEVDVTRVARLRARAKEDFKAREGVNLTFLPFFVLAAVEALKAFPKINGVLEGNQITYHAQENVGIAVDTEKGLLVPVIRDAGDLNLAGISRKIVDLAGRTRQNKVTPDELSGATFTVTNTGSGGAIIDTPIVPGGTSAILGTGAIVKRPVVIQDADGAEVIAIRSMCYLSLSYDHRLVDGADASRYLTAVKNRIEEGSFESEVGL</sequence>
<feature type="compositionally biased region" description="Low complexity" evidence="9">
    <location>
        <begin position="262"/>
        <end position="287"/>
    </location>
</feature>
<feature type="compositionally biased region" description="Pro residues" evidence="9">
    <location>
        <begin position="251"/>
        <end position="261"/>
    </location>
</feature>
<dbReference type="InterPro" id="IPR011053">
    <property type="entry name" value="Single_hybrid_motif"/>
</dbReference>
<evidence type="ECO:0000256" key="2">
    <source>
        <dbReference type="ARBA" id="ARBA00007317"/>
    </source>
</evidence>
<feature type="domain" description="Lipoyl-binding" evidence="10">
    <location>
        <begin position="154"/>
        <end position="229"/>
    </location>
</feature>
<protein>
    <recommendedName>
        <fullName evidence="8">Dihydrolipoamide acetyltransferase component of pyruvate dehydrogenase complex</fullName>
        <ecNumber evidence="8">2.3.1.-</ecNumber>
    </recommendedName>
</protein>
<dbReference type="Proteomes" id="UP000321118">
    <property type="component" value="Unassembled WGS sequence"/>
</dbReference>
<feature type="region of interest" description="Disordered" evidence="9">
    <location>
        <begin position="78"/>
        <end position="168"/>
    </location>
</feature>
<keyword evidence="4" id="KW-0677">Repeat</keyword>
<dbReference type="GO" id="GO:0004742">
    <property type="term" value="F:dihydrolipoyllysine-residue acetyltransferase activity"/>
    <property type="evidence" value="ECO:0007669"/>
    <property type="project" value="UniProtKB-EC"/>
</dbReference>
<evidence type="ECO:0000256" key="5">
    <source>
        <dbReference type="ARBA" id="ARBA00022823"/>
    </source>
</evidence>
<evidence type="ECO:0000256" key="1">
    <source>
        <dbReference type="ARBA" id="ARBA00001938"/>
    </source>
</evidence>
<evidence type="ECO:0000259" key="10">
    <source>
        <dbReference type="PROSITE" id="PS50968"/>
    </source>
</evidence>
<gene>
    <name evidence="12" type="ORF">CXY01_01920</name>
</gene>
<keyword evidence="6 8" id="KW-0012">Acyltransferase</keyword>
<dbReference type="SUPFAM" id="SSF47005">
    <property type="entry name" value="Peripheral subunit-binding domain of 2-oxo acid dehydrogenase complex"/>
    <property type="match status" value="1"/>
</dbReference>
<dbReference type="EMBL" id="BJUB01000001">
    <property type="protein sequence ID" value="GEK19672.1"/>
    <property type="molecule type" value="Genomic_DNA"/>
</dbReference>
<evidence type="ECO:0000313" key="13">
    <source>
        <dbReference type="Proteomes" id="UP000321118"/>
    </source>
</evidence>
<feature type="compositionally biased region" description="Low complexity" evidence="9">
    <location>
        <begin position="87"/>
        <end position="128"/>
    </location>
</feature>
<proteinExistence type="inferred from homology"/>
<comment type="similarity">
    <text evidence="2 8">Belongs to the 2-oxoacid dehydrogenase family.</text>
</comment>
<dbReference type="PROSITE" id="PS00189">
    <property type="entry name" value="LIPOYL"/>
    <property type="match status" value="2"/>
</dbReference>
<dbReference type="Gene3D" id="2.40.50.100">
    <property type="match status" value="2"/>
</dbReference>
<evidence type="ECO:0000256" key="3">
    <source>
        <dbReference type="ARBA" id="ARBA00022679"/>
    </source>
</evidence>
<dbReference type="SUPFAM" id="SSF51230">
    <property type="entry name" value="Single hybrid motif"/>
    <property type="match status" value="2"/>
</dbReference>
<dbReference type="SUPFAM" id="SSF52777">
    <property type="entry name" value="CoA-dependent acyltransferases"/>
    <property type="match status" value="1"/>
</dbReference>
<keyword evidence="12" id="KW-0670">Pyruvate</keyword>
<dbReference type="InterPro" id="IPR000089">
    <property type="entry name" value="Biotin_lipoyl"/>
</dbReference>
<dbReference type="PROSITE" id="PS50968">
    <property type="entry name" value="BIOTINYL_LIPOYL"/>
    <property type="match status" value="2"/>
</dbReference>
<dbReference type="NCBIfam" id="TIGR02927">
    <property type="entry name" value="SucB_Actino"/>
    <property type="match status" value="1"/>
</dbReference>
<comment type="caution">
    <text evidence="12">The sequence shown here is derived from an EMBL/GenBank/DDBJ whole genome shotgun (WGS) entry which is preliminary data.</text>
</comment>
<evidence type="ECO:0000259" key="11">
    <source>
        <dbReference type="PROSITE" id="PS51826"/>
    </source>
</evidence>
<reference evidence="12 13" key="1">
    <citation type="submission" date="2019-07" db="EMBL/GenBank/DDBJ databases">
        <title>Whole genome shotgun sequence of Cellulomonas xylanilytica NBRC 101102.</title>
        <authorList>
            <person name="Hosoyama A."/>
            <person name="Uohara A."/>
            <person name="Ohji S."/>
            <person name="Ichikawa N."/>
        </authorList>
    </citation>
    <scope>NUCLEOTIDE SEQUENCE [LARGE SCALE GENOMIC DNA]</scope>
    <source>
        <strain evidence="12 13">NBRC 101102</strain>
    </source>
</reference>
<feature type="compositionally biased region" description="Low complexity" evidence="9">
    <location>
        <begin position="364"/>
        <end position="387"/>
    </location>
</feature>
<feature type="compositionally biased region" description="Pro residues" evidence="9">
    <location>
        <begin position="288"/>
        <end position="307"/>
    </location>
</feature>
<dbReference type="InterPro" id="IPR001078">
    <property type="entry name" value="2-oxoacid_DH_actylTfrase"/>
</dbReference>
<dbReference type="Pfam" id="PF00364">
    <property type="entry name" value="Biotin_lipoyl"/>
    <property type="match status" value="2"/>
</dbReference>
<feature type="domain" description="Peripheral subunit-binding (PSBD)" evidence="11">
    <location>
        <begin position="314"/>
        <end position="351"/>
    </location>
</feature>
<keyword evidence="5 8" id="KW-0450">Lipoyl</keyword>
<dbReference type="PANTHER" id="PTHR43178:SF5">
    <property type="entry name" value="LIPOAMIDE ACYLTRANSFERASE COMPONENT OF BRANCHED-CHAIN ALPHA-KETO ACID DEHYDROGENASE COMPLEX, MITOCHONDRIAL"/>
    <property type="match status" value="1"/>
</dbReference>
<accession>A0A510UYB5</accession>
<dbReference type="InterPro" id="IPR014276">
    <property type="entry name" value="2-oxoglutarate_DH_E2"/>
</dbReference>
<dbReference type="GO" id="GO:0005737">
    <property type="term" value="C:cytoplasm"/>
    <property type="evidence" value="ECO:0007669"/>
    <property type="project" value="TreeGrafter"/>
</dbReference>
<dbReference type="RefSeq" id="WP_146925194.1">
    <property type="nucleotide sequence ID" value="NZ_BJUB01000001.1"/>
</dbReference>
<dbReference type="EC" id="2.3.1.-" evidence="8"/>
<evidence type="ECO:0000256" key="9">
    <source>
        <dbReference type="SAM" id="MobiDB-lite"/>
    </source>
</evidence>
<feature type="compositionally biased region" description="Low complexity" evidence="9">
    <location>
        <begin position="135"/>
        <end position="150"/>
    </location>
</feature>
<dbReference type="InterPro" id="IPR036625">
    <property type="entry name" value="E3-bd_dom_sf"/>
</dbReference>
<dbReference type="PANTHER" id="PTHR43178">
    <property type="entry name" value="DIHYDROLIPOAMIDE ACETYLTRANSFERASE COMPONENT OF PYRUVATE DEHYDROGENASE COMPLEX"/>
    <property type="match status" value="1"/>
</dbReference>
<dbReference type="InterPro" id="IPR004167">
    <property type="entry name" value="PSBD"/>
</dbReference>
<feature type="domain" description="Lipoyl-binding" evidence="10">
    <location>
        <begin position="2"/>
        <end position="77"/>
    </location>
</feature>
<organism evidence="12 13">
    <name type="scientific">Cellulomonas xylanilytica</name>
    <dbReference type="NCBI Taxonomy" id="233583"/>
    <lineage>
        <taxon>Bacteria</taxon>
        <taxon>Bacillati</taxon>
        <taxon>Actinomycetota</taxon>
        <taxon>Actinomycetes</taxon>
        <taxon>Micrococcales</taxon>
        <taxon>Cellulomonadaceae</taxon>
        <taxon>Cellulomonas</taxon>
    </lineage>
</organism>
<dbReference type="InterPro" id="IPR050743">
    <property type="entry name" value="2-oxoacid_DH_E2_comp"/>
</dbReference>
<dbReference type="AlphaFoldDB" id="A0A510UYB5"/>
<dbReference type="CDD" id="cd06849">
    <property type="entry name" value="lipoyl_domain"/>
    <property type="match status" value="2"/>
</dbReference>
<evidence type="ECO:0000256" key="4">
    <source>
        <dbReference type="ARBA" id="ARBA00022737"/>
    </source>
</evidence>
<name>A0A510UYB5_9CELL</name>
<evidence type="ECO:0000256" key="7">
    <source>
        <dbReference type="ARBA" id="ARBA00048370"/>
    </source>
</evidence>
<feature type="region of interest" description="Disordered" evidence="9">
    <location>
        <begin position="364"/>
        <end position="388"/>
    </location>
</feature>
<dbReference type="InterPro" id="IPR003016">
    <property type="entry name" value="2-oxoA_DH_lipoyl-BS"/>
</dbReference>